<feature type="transmembrane region" description="Helical" evidence="1">
    <location>
        <begin position="165"/>
        <end position="185"/>
    </location>
</feature>
<name>A0A3G0WN03_9PLAT</name>
<feature type="transmembrane region" description="Helical" evidence="1">
    <location>
        <begin position="28"/>
        <end position="46"/>
    </location>
</feature>
<feature type="transmembrane region" description="Helical" evidence="1">
    <location>
        <begin position="225"/>
        <end position="244"/>
    </location>
</feature>
<feature type="transmembrane region" description="Helical" evidence="1">
    <location>
        <begin position="7"/>
        <end position="22"/>
    </location>
</feature>
<feature type="transmembrane region" description="Helical" evidence="1">
    <location>
        <begin position="58"/>
        <end position="77"/>
    </location>
</feature>
<reference evidence="2" key="1">
    <citation type="submission" date="2011-11" db="EMBL/GenBank/DDBJ databases">
        <title>The complete mitochondrial genome of Pseudorhabdosynochus yangjiangensis (Platyhelminthes: Monogenea).</title>
        <authorList>
            <person name="Zhang J."/>
            <person name="Wu X."/>
            <person name="Xie M."/>
            <person name="Li A."/>
        </authorList>
    </citation>
    <scope>NUCLEOTIDE SEQUENCE</scope>
</reference>
<sequence>MFNINSLAICVGSSLFFFFSLFNQSFLLFWVIYEIGTLLTFPLFFEGDNNSSSLFNSLIRYLVVSGLSSSLLFASIILNNWDFLFFIVLSLKLGIFPFNFWIFKIVQNVNLLLGYMILIIAKVPLIVFSGGFLQVSWSNYFFLLICLSLLYNLCILVNNLNNIKLLFISNFLSSGYVYFLFLSFLDFQSVLLLVSIFVINGLILLISLIYYQYLIVFINIRSGNYFNLIGGFILLPFPITLSLWYKFFSASGFLLTNNVFLFFFLVVL</sequence>
<evidence type="ECO:0000313" key="2">
    <source>
        <dbReference type="EMBL" id="AFD18242.1"/>
    </source>
</evidence>
<organism evidence="2">
    <name type="scientific">Pseudorhabdosynochus yangjiangensis</name>
    <dbReference type="NCBI Taxonomy" id="1131907"/>
    <lineage>
        <taxon>Eukaryota</taxon>
        <taxon>Metazoa</taxon>
        <taxon>Spiralia</taxon>
        <taxon>Lophotrochozoa</taxon>
        <taxon>Platyhelminthes</taxon>
        <taxon>Monogenea</taxon>
        <taxon>Monopisthocotylea</taxon>
        <taxon>Dactylogyridea</taxon>
        <taxon>Diplectanidae</taxon>
        <taxon>Pseudorhabdosynochus</taxon>
    </lineage>
</organism>
<evidence type="ECO:0000256" key="1">
    <source>
        <dbReference type="SAM" id="Phobius"/>
    </source>
</evidence>
<feature type="transmembrane region" description="Helical" evidence="1">
    <location>
        <begin position="83"/>
        <end position="102"/>
    </location>
</feature>
<proteinExistence type="predicted"/>
<keyword evidence="1" id="KW-0812">Transmembrane</keyword>
<dbReference type="AlphaFoldDB" id="A0A3G0WN03"/>
<geneLocation type="mitochondrion" evidence="2"/>
<keyword evidence="2" id="KW-0496">Mitochondrion</keyword>
<keyword evidence="1" id="KW-1133">Transmembrane helix</keyword>
<feature type="transmembrane region" description="Helical" evidence="1">
    <location>
        <begin position="109"/>
        <end position="128"/>
    </location>
</feature>
<gene>
    <name evidence="2" type="primary">nad2</name>
</gene>
<dbReference type="EMBL" id="JQ038231">
    <property type="protein sequence ID" value="AFD18242.1"/>
    <property type="molecule type" value="Genomic_DNA"/>
</dbReference>
<feature type="transmembrane region" description="Helical" evidence="1">
    <location>
        <begin position="140"/>
        <end position="158"/>
    </location>
</feature>
<keyword evidence="1" id="KW-0472">Membrane</keyword>
<feature type="transmembrane region" description="Helical" evidence="1">
    <location>
        <begin position="191"/>
        <end position="213"/>
    </location>
</feature>
<protein>
    <submittedName>
        <fullName evidence="2">NADH dehydrogenase subunit 2</fullName>
    </submittedName>
</protein>
<feature type="transmembrane region" description="Helical" evidence="1">
    <location>
        <begin position="250"/>
        <end position="267"/>
    </location>
</feature>
<accession>A0A3G0WN03</accession>